<dbReference type="InterPro" id="IPR038287">
    <property type="entry name" value="Cse2_sf"/>
</dbReference>
<comment type="caution">
    <text evidence="1">The sequence shown here is derived from an EMBL/GenBank/DDBJ whole genome shotgun (WGS) entry which is preliminary data.</text>
</comment>
<dbReference type="AlphaFoldDB" id="E6QU39"/>
<dbReference type="Pfam" id="PF09485">
    <property type="entry name" value="CRISPR_Cse2"/>
    <property type="match status" value="1"/>
</dbReference>
<protein>
    <recommendedName>
        <fullName evidence="2">CRISPR-associated protein Cse2</fullName>
    </recommendedName>
</protein>
<name>E6QU39_9ZZZZ</name>
<dbReference type="CDD" id="cd09731">
    <property type="entry name" value="Cse2_I-E"/>
    <property type="match status" value="1"/>
</dbReference>
<dbReference type="EMBL" id="CABR01000104">
    <property type="protein sequence ID" value="CBI10761.1"/>
    <property type="molecule type" value="Genomic_DNA"/>
</dbReference>
<sequence>MEEKKSTPIDVLFAKPLFHWWQGLEVDRASRAILRRCATLDAVTLSDAYQHFYRYMLVCGWPENASDWQRDKLAAIAGLLAHVKIDDTVRLPIKMSELAGDKPLVSELRFCDLLKVETTDDLFISLRRVLPLIGHKASISQLAHDVYWWNDDTKKQWAYSYRWPVKQPI</sequence>
<organism evidence="1">
    <name type="scientific">mine drainage metagenome</name>
    <dbReference type="NCBI Taxonomy" id="410659"/>
    <lineage>
        <taxon>unclassified sequences</taxon>
        <taxon>metagenomes</taxon>
        <taxon>ecological metagenomes</taxon>
    </lineage>
</organism>
<evidence type="ECO:0008006" key="2">
    <source>
        <dbReference type="Google" id="ProtNLM"/>
    </source>
</evidence>
<gene>
    <name evidence="1" type="ORF">CARN7_1557</name>
</gene>
<reference evidence="1" key="1">
    <citation type="submission" date="2009-10" db="EMBL/GenBank/DDBJ databases">
        <title>Diversity of trophic interactions inside an arsenic-rich microbial ecosystem.</title>
        <authorList>
            <person name="Bertin P.N."/>
            <person name="Heinrich-Salmeron A."/>
            <person name="Pelletier E."/>
            <person name="Goulhen-Chollet F."/>
            <person name="Arsene-Ploetze F."/>
            <person name="Gallien S."/>
            <person name="Calteau A."/>
            <person name="Vallenet D."/>
            <person name="Casiot C."/>
            <person name="Chane-Woon-Ming B."/>
            <person name="Giloteaux L."/>
            <person name="Barakat M."/>
            <person name="Bonnefoy V."/>
            <person name="Bruneel O."/>
            <person name="Chandler M."/>
            <person name="Cleiss J."/>
            <person name="Duran R."/>
            <person name="Elbaz-Poulichet F."/>
            <person name="Fonknechten N."/>
            <person name="Lauga B."/>
            <person name="Mornico D."/>
            <person name="Ortet P."/>
            <person name="Schaeffer C."/>
            <person name="Siguier P."/>
            <person name="Alexander Thil Smith A."/>
            <person name="Van Dorsselaer A."/>
            <person name="Weissenbach J."/>
            <person name="Medigue C."/>
            <person name="Le Paslier D."/>
        </authorList>
    </citation>
    <scope>NUCLEOTIDE SEQUENCE</scope>
</reference>
<accession>E6QU39</accession>
<dbReference type="NCBIfam" id="TIGR02548">
    <property type="entry name" value="casB_cse2"/>
    <property type="match status" value="1"/>
</dbReference>
<dbReference type="InterPro" id="IPR013382">
    <property type="entry name" value="CRISPR-assoc_prot_Cse2"/>
</dbReference>
<proteinExistence type="predicted"/>
<dbReference type="Gene3D" id="1.10.520.40">
    <property type="entry name" value="CRISPR-associated protein Cse2"/>
    <property type="match status" value="1"/>
</dbReference>
<evidence type="ECO:0000313" key="1">
    <source>
        <dbReference type="EMBL" id="CBI10761.1"/>
    </source>
</evidence>